<dbReference type="AlphaFoldDB" id="A0A841L5H5"/>
<keyword evidence="2" id="KW-1003">Cell membrane</keyword>
<feature type="transmembrane region" description="Helical" evidence="6">
    <location>
        <begin position="245"/>
        <end position="270"/>
    </location>
</feature>
<evidence type="ECO:0000313" key="7">
    <source>
        <dbReference type="EMBL" id="MBB6227854.1"/>
    </source>
</evidence>
<evidence type="ECO:0000256" key="1">
    <source>
        <dbReference type="ARBA" id="ARBA00004651"/>
    </source>
</evidence>
<evidence type="ECO:0000256" key="2">
    <source>
        <dbReference type="ARBA" id="ARBA00022475"/>
    </source>
</evidence>
<feature type="transmembrane region" description="Helical" evidence="6">
    <location>
        <begin position="185"/>
        <end position="203"/>
    </location>
</feature>
<gene>
    <name evidence="7" type="ORF">FHS79_002035</name>
</gene>
<organism evidence="7 8">
    <name type="scientific">Polymorphobacter multimanifer</name>
    <dbReference type="NCBI Taxonomy" id="1070431"/>
    <lineage>
        <taxon>Bacteria</taxon>
        <taxon>Pseudomonadati</taxon>
        <taxon>Pseudomonadota</taxon>
        <taxon>Alphaproteobacteria</taxon>
        <taxon>Sphingomonadales</taxon>
        <taxon>Sphingosinicellaceae</taxon>
        <taxon>Polymorphobacter</taxon>
    </lineage>
</organism>
<keyword evidence="5 6" id="KW-0472">Membrane</keyword>
<dbReference type="EMBL" id="JACIIV010000013">
    <property type="protein sequence ID" value="MBB6227854.1"/>
    <property type="molecule type" value="Genomic_DNA"/>
</dbReference>
<dbReference type="Pfam" id="PF03631">
    <property type="entry name" value="Virul_fac_BrkB"/>
    <property type="match status" value="1"/>
</dbReference>
<dbReference type="RefSeq" id="WP_184199153.1">
    <property type="nucleotide sequence ID" value="NZ_JACIIV010000013.1"/>
</dbReference>
<accession>A0A841L5H5</accession>
<feature type="transmembrane region" description="Helical" evidence="6">
    <location>
        <begin position="215"/>
        <end position="239"/>
    </location>
</feature>
<comment type="subcellular location">
    <subcellularLocation>
        <location evidence="1">Cell membrane</location>
        <topology evidence="1">Multi-pass membrane protein</topology>
    </subcellularLocation>
</comment>
<dbReference type="PIRSF" id="PIRSF035875">
    <property type="entry name" value="RNase_BN"/>
    <property type="match status" value="1"/>
</dbReference>
<dbReference type="PANTHER" id="PTHR30213:SF0">
    <property type="entry name" value="UPF0761 MEMBRANE PROTEIN YIHY"/>
    <property type="match status" value="1"/>
</dbReference>
<keyword evidence="4 6" id="KW-1133">Transmembrane helix</keyword>
<proteinExistence type="predicted"/>
<protein>
    <submittedName>
        <fullName evidence="7">Membrane protein</fullName>
    </submittedName>
</protein>
<evidence type="ECO:0000313" key="8">
    <source>
        <dbReference type="Proteomes" id="UP000538147"/>
    </source>
</evidence>
<dbReference type="Proteomes" id="UP000538147">
    <property type="component" value="Unassembled WGS sequence"/>
</dbReference>
<dbReference type="PANTHER" id="PTHR30213">
    <property type="entry name" value="INNER MEMBRANE PROTEIN YHJD"/>
    <property type="match status" value="1"/>
</dbReference>
<keyword evidence="3 6" id="KW-0812">Transmembrane</keyword>
<evidence type="ECO:0000256" key="5">
    <source>
        <dbReference type="ARBA" id="ARBA00023136"/>
    </source>
</evidence>
<name>A0A841L5H5_9SPHN</name>
<dbReference type="GO" id="GO:0005886">
    <property type="term" value="C:plasma membrane"/>
    <property type="evidence" value="ECO:0007669"/>
    <property type="project" value="UniProtKB-SubCell"/>
</dbReference>
<evidence type="ECO:0000256" key="3">
    <source>
        <dbReference type="ARBA" id="ARBA00022692"/>
    </source>
</evidence>
<dbReference type="InterPro" id="IPR017039">
    <property type="entry name" value="Virul_fac_BrkB"/>
</dbReference>
<evidence type="ECO:0000256" key="6">
    <source>
        <dbReference type="SAM" id="Phobius"/>
    </source>
</evidence>
<evidence type="ECO:0000256" key="4">
    <source>
        <dbReference type="ARBA" id="ARBA00022989"/>
    </source>
</evidence>
<feature type="transmembrane region" description="Helical" evidence="6">
    <location>
        <begin position="139"/>
        <end position="165"/>
    </location>
</feature>
<keyword evidence="8" id="KW-1185">Reference proteome</keyword>
<reference evidence="7 8" key="1">
    <citation type="submission" date="2020-08" db="EMBL/GenBank/DDBJ databases">
        <title>Genomic Encyclopedia of Type Strains, Phase IV (KMG-IV): sequencing the most valuable type-strain genomes for metagenomic binning, comparative biology and taxonomic classification.</title>
        <authorList>
            <person name="Goeker M."/>
        </authorList>
    </citation>
    <scope>NUCLEOTIDE SEQUENCE [LARGE SCALE GENOMIC DNA]</scope>
    <source>
        <strain evidence="7 8">DSM 102189</strain>
    </source>
</reference>
<comment type="caution">
    <text evidence="7">The sequence shown here is derived from an EMBL/GenBank/DDBJ whole genome shotgun (WGS) entry which is preliminary data.</text>
</comment>
<sequence>MSRRILWLAWAKDGLQALGAAVGSVWREGFSHAGNLAYLALLTLLPFFVLVAAAAGALGRTGMGARFVGTVLSALPPDVSALLEAPAREVIERPASGSVVTLGVLLVLWTVSSYAEAVRDIIRRAHGAAPTQPIWRYRLLSLLVVLGGVLLMLLALAAQVVLTGIETFMLRLLPMGAERVAELGLNRLLPAALLFAGLALALFGLTPSRLRRPHWLWPGALLVTAWWVGATMAMPILFAQFMGASIAYGSLGGVIVTLLYFWVLGLGLVFGTHFNAALAKAGQTRLKPGSETTGWIG</sequence>
<feature type="transmembrane region" description="Helical" evidence="6">
    <location>
        <begin position="95"/>
        <end position="118"/>
    </location>
</feature>
<feature type="transmembrane region" description="Helical" evidence="6">
    <location>
        <begin position="37"/>
        <end position="58"/>
    </location>
</feature>